<evidence type="ECO:0000256" key="4">
    <source>
        <dbReference type="ARBA" id="ARBA00022692"/>
    </source>
</evidence>
<keyword evidence="7" id="KW-0408">Iron</keyword>
<dbReference type="EMBL" id="CM026421">
    <property type="protein sequence ID" value="KAG0592281.1"/>
    <property type="molecule type" value="Genomic_DNA"/>
</dbReference>
<dbReference type="GO" id="GO:0005783">
    <property type="term" value="C:endoplasmic reticulum"/>
    <property type="evidence" value="ECO:0007669"/>
    <property type="project" value="UniProtKB-SubCell"/>
</dbReference>
<comment type="subcellular location">
    <subcellularLocation>
        <location evidence="1">Endoplasmic reticulum</location>
    </subcellularLocation>
    <subcellularLocation>
        <location evidence="2">Membrane</location>
    </subcellularLocation>
</comment>
<dbReference type="GO" id="GO:0016020">
    <property type="term" value="C:membrane"/>
    <property type="evidence" value="ECO:0007669"/>
    <property type="project" value="UniProtKB-SubCell"/>
</dbReference>
<evidence type="ECO:0000256" key="10">
    <source>
        <dbReference type="SAM" id="Phobius"/>
    </source>
</evidence>
<dbReference type="AlphaFoldDB" id="A0A8T0JB00"/>
<keyword evidence="8 10" id="KW-0472">Membrane</keyword>
<keyword evidence="5" id="KW-0479">Metal-binding</keyword>
<evidence type="ECO:0000313" key="13">
    <source>
        <dbReference type="Proteomes" id="UP000822688"/>
    </source>
</evidence>
<evidence type="ECO:0000256" key="2">
    <source>
        <dbReference type="ARBA" id="ARBA00004370"/>
    </source>
</evidence>
<dbReference type="GO" id="GO:0020037">
    <property type="term" value="F:heme binding"/>
    <property type="evidence" value="ECO:0007669"/>
    <property type="project" value="TreeGrafter"/>
</dbReference>
<evidence type="ECO:0000256" key="5">
    <source>
        <dbReference type="ARBA" id="ARBA00022723"/>
    </source>
</evidence>
<proteinExistence type="inferred from homology"/>
<dbReference type="GO" id="GO:0046872">
    <property type="term" value="F:metal ion binding"/>
    <property type="evidence" value="ECO:0007669"/>
    <property type="project" value="UniProtKB-KW"/>
</dbReference>
<dbReference type="InterPro" id="IPR050668">
    <property type="entry name" value="Cytochrome_b5"/>
</dbReference>
<dbReference type="SMART" id="SM01117">
    <property type="entry name" value="Cyt-b5"/>
    <property type="match status" value="1"/>
</dbReference>
<dbReference type="InterPro" id="IPR036400">
    <property type="entry name" value="Cyt_B5-like_heme/steroid_sf"/>
</dbReference>
<evidence type="ECO:0000256" key="9">
    <source>
        <dbReference type="ARBA" id="ARBA00038168"/>
    </source>
</evidence>
<gene>
    <name evidence="12" type="ORF">KC19_1G239200</name>
</gene>
<dbReference type="Gene3D" id="3.10.120.10">
    <property type="entry name" value="Cytochrome b5-like heme/steroid binding domain"/>
    <property type="match status" value="1"/>
</dbReference>
<dbReference type="PANTHER" id="PTHR19359">
    <property type="entry name" value="CYTOCHROME B5"/>
    <property type="match status" value="1"/>
</dbReference>
<feature type="domain" description="Cytochrome b5 heme-binding" evidence="11">
    <location>
        <begin position="2"/>
        <end position="78"/>
    </location>
</feature>
<evidence type="ECO:0000313" key="12">
    <source>
        <dbReference type="EMBL" id="KAG0592282.1"/>
    </source>
</evidence>
<comment type="similarity">
    <text evidence="9">Belongs to the cytochrome b5 family.</text>
</comment>
<keyword evidence="13" id="KW-1185">Reference proteome</keyword>
<reference evidence="12" key="1">
    <citation type="submission" date="2020-06" db="EMBL/GenBank/DDBJ databases">
        <title>WGS assembly of Ceratodon purpureus strain R40.</title>
        <authorList>
            <person name="Carey S.B."/>
            <person name="Jenkins J."/>
            <person name="Shu S."/>
            <person name="Lovell J.T."/>
            <person name="Sreedasyam A."/>
            <person name="Maumus F."/>
            <person name="Tiley G.P."/>
            <person name="Fernandez-Pozo N."/>
            <person name="Barry K."/>
            <person name="Chen C."/>
            <person name="Wang M."/>
            <person name="Lipzen A."/>
            <person name="Daum C."/>
            <person name="Saski C.A."/>
            <person name="Payton A.C."/>
            <person name="Mcbreen J.C."/>
            <person name="Conrad R.E."/>
            <person name="Kollar L.M."/>
            <person name="Olsson S."/>
            <person name="Huttunen S."/>
            <person name="Landis J.B."/>
            <person name="Wickett N.J."/>
            <person name="Johnson M.G."/>
            <person name="Rensing S.A."/>
            <person name="Grimwood J."/>
            <person name="Schmutz J."/>
            <person name="Mcdaniel S.F."/>
        </authorList>
    </citation>
    <scope>NUCLEOTIDE SEQUENCE</scope>
    <source>
        <strain evidence="12">R40</strain>
    </source>
</reference>
<keyword evidence="4 10" id="KW-0812">Transmembrane</keyword>
<dbReference type="Proteomes" id="UP000822688">
    <property type="component" value="Chromosome 1"/>
</dbReference>
<dbReference type="EMBL" id="CM026421">
    <property type="protein sequence ID" value="KAG0592282.1"/>
    <property type="molecule type" value="Genomic_DNA"/>
</dbReference>
<dbReference type="FunFam" id="3.10.120.10:FF:000002">
    <property type="entry name" value="Cytochrome b5 type B"/>
    <property type="match status" value="1"/>
</dbReference>
<dbReference type="PRINTS" id="PR00363">
    <property type="entry name" value="CYTOCHROMEB5"/>
</dbReference>
<sequence>MTTLFTFEDAQRHKEKGDCWLIIDGKVYDVSKFADEHPGGDQVLFASTGKDATEDFEDIGHSAGALELMTQFAIGDIDVTTLPVKHDVRVTPVVVKSPSDMLITALQFLIPLTILALALAVRFLTNDPKSMTPS</sequence>
<dbReference type="EMBL" id="CM026421">
    <property type="protein sequence ID" value="KAG0592283.1"/>
    <property type="molecule type" value="Genomic_DNA"/>
</dbReference>
<dbReference type="PANTHER" id="PTHR19359:SF129">
    <property type="entry name" value="CYTOCHROME B5 ISOFORM B"/>
    <property type="match status" value="1"/>
</dbReference>
<evidence type="ECO:0000256" key="3">
    <source>
        <dbReference type="ARBA" id="ARBA00022617"/>
    </source>
</evidence>
<evidence type="ECO:0000256" key="6">
    <source>
        <dbReference type="ARBA" id="ARBA00022824"/>
    </source>
</evidence>
<evidence type="ECO:0000256" key="8">
    <source>
        <dbReference type="ARBA" id="ARBA00023136"/>
    </source>
</evidence>
<dbReference type="InterPro" id="IPR001199">
    <property type="entry name" value="Cyt_B5-like_heme/steroid-bd"/>
</dbReference>
<dbReference type="SUPFAM" id="SSF55856">
    <property type="entry name" value="Cytochrome b5-like heme/steroid binding domain"/>
    <property type="match status" value="1"/>
</dbReference>
<protein>
    <recommendedName>
        <fullName evidence="11">Cytochrome b5 heme-binding domain-containing protein</fullName>
    </recommendedName>
</protein>
<comment type="caution">
    <text evidence="12">The sequence shown here is derived from an EMBL/GenBank/DDBJ whole genome shotgun (WGS) entry which is preliminary data.</text>
</comment>
<evidence type="ECO:0000256" key="1">
    <source>
        <dbReference type="ARBA" id="ARBA00004240"/>
    </source>
</evidence>
<dbReference type="EMBL" id="CM026421">
    <property type="protein sequence ID" value="KAG0592280.1"/>
    <property type="molecule type" value="Genomic_DNA"/>
</dbReference>
<evidence type="ECO:0000259" key="11">
    <source>
        <dbReference type="PROSITE" id="PS50255"/>
    </source>
</evidence>
<name>A0A8T0JB00_CERPU</name>
<dbReference type="EMBL" id="CM026421">
    <property type="protein sequence ID" value="KAG0592279.1"/>
    <property type="molecule type" value="Genomic_DNA"/>
</dbReference>
<feature type="transmembrane region" description="Helical" evidence="10">
    <location>
        <begin position="101"/>
        <end position="124"/>
    </location>
</feature>
<evidence type="ECO:0000256" key="7">
    <source>
        <dbReference type="ARBA" id="ARBA00023004"/>
    </source>
</evidence>
<keyword evidence="6" id="KW-0256">Endoplasmic reticulum</keyword>
<keyword evidence="3" id="KW-0349">Heme</keyword>
<organism evidence="12 13">
    <name type="scientific">Ceratodon purpureus</name>
    <name type="common">Fire moss</name>
    <name type="synonym">Dicranum purpureum</name>
    <dbReference type="NCBI Taxonomy" id="3225"/>
    <lineage>
        <taxon>Eukaryota</taxon>
        <taxon>Viridiplantae</taxon>
        <taxon>Streptophyta</taxon>
        <taxon>Embryophyta</taxon>
        <taxon>Bryophyta</taxon>
        <taxon>Bryophytina</taxon>
        <taxon>Bryopsida</taxon>
        <taxon>Dicranidae</taxon>
        <taxon>Pseudoditrichales</taxon>
        <taxon>Ditrichaceae</taxon>
        <taxon>Ceratodon</taxon>
    </lineage>
</organism>
<dbReference type="PROSITE" id="PS50255">
    <property type="entry name" value="CYTOCHROME_B5_2"/>
    <property type="match status" value="1"/>
</dbReference>
<accession>A0A8T0JB00</accession>
<keyword evidence="10" id="KW-1133">Transmembrane helix</keyword>
<dbReference type="Pfam" id="PF00173">
    <property type="entry name" value="Cyt-b5"/>
    <property type="match status" value="1"/>
</dbReference>